<evidence type="ECO:0000259" key="1">
    <source>
        <dbReference type="Pfam" id="PF09361"/>
    </source>
</evidence>
<proteinExistence type="predicted"/>
<dbReference type="OrthoDB" id="7857244at2"/>
<comment type="caution">
    <text evidence="2">The sequence shown here is derived from an EMBL/GenBank/DDBJ whole genome shotgun (WGS) entry which is preliminary data.</text>
</comment>
<keyword evidence="3" id="KW-1185">Reference proteome</keyword>
<accession>A0A317PDM1</accession>
<reference evidence="2 3" key="1">
    <citation type="submission" date="2018-05" db="EMBL/GenBank/DDBJ databases">
        <title>Genomic Encyclopedia of Type Strains, Phase IV (KMG-IV): sequencing the most valuable type-strain genomes for metagenomic binning, comparative biology and taxonomic classification.</title>
        <authorList>
            <person name="Goeker M."/>
        </authorList>
    </citation>
    <scope>NUCLEOTIDE SEQUENCE [LARGE SCALE GENOMIC DNA]</scope>
    <source>
        <strain evidence="2 3">DSM 16791</strain>
    </source>
</reference>
<protein>
    <submittedName>
        <fullName evidence="2">Phasin family protein</fullName>
    </submittedName>
</protein>
<dbReference type="Proteomes" id="UP000246352">
    <property type="component" value="Unassembled WGS sequence"/>
</dbReference>
<sequence>MAKTEPAPDFASIFMDFGRDLKLPTPELEALVDRHRKNLAALDEAARKAGSGAGEILKRQRGMMQETLDEISTMAERLRQDSTPKSVMAAQSDFARKTFEATLRNTSEIAEMAQKSGLDTFKVLQDSMQQTLADLREIMTRPKS</sequence>
<dbReference type="Pfam" id="PF09361">
    <property type="entry name" value="Phasin_2"/>
    <property type="match status" value="1"/>
</dbReference>
<evidence type="ECO:0000313" key="2">
    <source>
        <dbReference type="EMBL" id="PWV95391.1"/>
    </source>
</evidence>
<dbReference type="NCBIfam" id="TIGR01841">
    <property type="entry name" value="phasin"/>
    <property type="match status" value="1"/>
</dbReference>
<dbReference type="AlphaFoldDB" id="A0A317PDM1"/>
<dbReference type="RefSeq" id="WP_110034556.1">
    <property type="nucleotide sequence ID" value="NZ_QGTR01000011.1"/>
</dbReference>
<dbReference type="EMBL" id="QGTR01000011">
    <property type="protein sequence ID" value="PWV95391.1"/>
    <property type="molecule type" value="Genomic_DNA"/>
</dbReference>
<feature type="domain" description="Phasin" evidence="1">
    <location>
        <begin position="33"/>
        <end position="127"/>
    </location>
</feature>
<dbReference type="InterPro" id="IPR010127">
    <property type="entry name" value="Phasin_subfam-1"/>
</dbReference>
<organism evidence="2 3">
    <name type="scientific">Hoeflea marina</name>
    <dbReference type="NCBI Taxonomy" id="274592"/>
    <lineage>
        <taxon>Bacteria</taxon>
        <taxon>Pseudomonadati</taxon>
        <taxon>Pseudomonadota</taxon>
        <taxon>Alphaproteobacteria</taxon>
        <taxon>Hyphomicrobiales</taxon>
        <taxon>Rhizobiaceae</taxon>
        <taxon>Hoeflea</taxon>
    </lineage>
</organism>
<dbReference type="InterPro" id="IPR018968">
    <property type="entry name" value="Phasin"/>
</dbReference>
<evidence type="ECO:0000313" key="3">
    <source>
        <dbReference type="Proteomes" id="UP000246352"/>
    </source>
</evidence>
<gene>
    <name evidence="2" type="ORF">DFR52_11122</name>
</gene>
<name>A0A317PDM1_9HYPH</name>